<dbReference type="Proteomes" id="UP001273531">
    <property type="component" value="Unassembled WGS sequence"/>
</dbReference>
<protein>
    <submittedName>
        <fullName evidence="4">Metallophosphoesterase</fullName>
    </submittedName>
</protein>
<evidence type="ECO:0000313" key="4">
    <source>
        <dbReference type="EMBL" id="MDV3458874.1"/>
    </source>
</evidence>
<proteinExistence type="predicted"/>
<keyword evidence="1" id="KW-0479">Metal-binding</keyword>
<evidence type="ECO:0000313" key="5">
    <source>
        <dbReference type="Proteomes" id="UP001273531"/>
    </source>
</evidence>
<name>A0ABU3YBV4_9SPHN</name>
<gene>
    <name evidence="4" type="ORF">RZN05_17890</name>
</gene>
<feature type="domain" description="Calcineurin-like phosphoesterase" evidence="3">
    <location>
        <begin position="47"/>
        <end position="211"/>
    </location>
</feature>
<accession>A0ABU3YBV4</accession>
<dbReference type="PANTHER" id="PTHR31302:SF31">
    <property type="entry name" value="PHOSPHODIESTERASE YAEI"/>
    <property type="match status" value="1"/>
</dbReference>
<dbReference type="RefSeq" id="WP_317228041.1">
    <property type="nucleotide sequence ID" value="NZ_JAWJEJ010000002.1"/>
</dbReference>
<evidence type="ECO:0000256" key="2">
    <source>
        <dbReference type="ARBA" id="ARBA00022801"/>
    </source>
</evidence>
<dbReference type="PANTHER" id="PTHR31302">
    <property type="entry name" value="TRANSMEMBRANE PROTEIN WITH METALLOPHOSPHOESTERASE DOMAIN-RELATED"/>
    <property type="match status" value="1"/>
</dbReference>
<keyword evidence="5" id="KW-1185">Reference proteome</keyword>
<dbReference type="Gene3D" id="3.60.21.10">
    <property type="match status" value="1"/>
</dbReference>
<dbReference type="EMBL" id="JAWJEJ010000002">
    <property type="protein sequence ID" value="MDV3458874.1"/>
    <property type="molecule type" value="Genomic_DNA"/>
</dbReference>
<organism evidence="4 5">
    <name type="scientific">Sphingomonas agrestis</name>
    <dbReference type="NCBI Taxonomy" id="3080540"/>
    <lineage>
        <taxon>Bacteria</taxon>
        <taxon>Pseudomonadati</taxon>
        <taxon>Pseudomonadota</taxon>
        <taxon>Alphaproteobacteria</taxon>
        <taxon>Sphingomonadales</taxon>
        <taxon>Sphingomonadaceae</taxon>
        <taxon>Sphingomonas</taxon>
    </lineage>
</organism>
<evidence type="ECO:0000256" key="1">
    <source>
        <dbReference type="ARBA" id="ARBA00022723"/>
    </source>
</evidence>
<dbReference type="InterPro" id="IPR004843">
    <property type="entry name" value="Calcineurin-like_PHP"/>
</dbReference>
<reference evidence="4 5" key="1">
    <citation type="submission" date="2023-10" db="EMBL/GenBank/DDBJ databases">
        <title>Sphingomonas sp. HF-S4 16S ribosomal RNA gene Genome sequencing and assembly.</title>
        <authorList>
            <person name="Lee H."/>
        </authorList>
    </citation>
    <scope>NUCLEOTIDE SEQUENCE [LARGE SCALE GENOMIC DNA]</scope>
    <source>
        <strain evidence="4 5">HF-S4</strain>
    </source>
</reference>
<dbReference type="InterPro" id="IPR029052">
    <property type="entry name" value="Metallo-depent_PP-like"/>
</dbReference>
<evidence type="ECO:0000259" key="3">
    <source>
        <dbReference type="Pfam" id="PF00149"/>
    </source>
</evidence>
<comment type="caution">
    <text evidence="4">The sequence shown here is derived from an EMBL/GenBank/DDBJ whole genome shotgun (WGS) entry which is preliminary data.</text>
</comment>
<dbReference type="SUPFAM" id="SSF56300">
    <property type="entry name" value="Metallo-dependent phosphatases"/>
    <property type="match status" value="1"/>
</dbReference>
<dbReference type="InterPro" id="IPR051158">
    <property type="entry name" value="Metallophosphoesterase_sf"/>
</dbReference>
<keyword evidence="2" id="KW-0378">Hydrolase</keyword>
<sequence length="274" mass="29309">MGLRAFGVIVLGALAFLAWGYANSVRDPIVRRASFAFADWPAQAPPIRVALISDPHLQGPDMPPARIARIAAQVAAQKPDLILLAGDFVGDRSLRTCDYSDAEIAAALRHFRAPLGTWAVLGNHDHWRDGPAMRRALKAVGIPVLDNRAVRIGPLTLAGAGDTHTENENIPALVRSVARLPGPTLLFAHSPDIIPRLPPRFGLVLAGHTHCGQIVLPLIGAITSASNYGDRYRCGVVREPGRITVIGAGLGTSVLPLRYGALPDWWLVTLGPRS</sequence>
<dbReference type="Pfam" id="PF00149">
    <property type="entry name" value="Metallophos"/>
    <property type="match status" value="1"/>
</dbReference>